<sequence length="532" mass="59389">MSAAVLPTSQRRTIASDEVEHIDLIPLIQRPSDHGEYDEVVPQSEYQSDDEALLPKDKGDVGEIDKWALGCLMLQHLSNTFNTGLYEFAAFLFLIEVYRDTLVPASLVGLFSKCAGLLFSGYIGGLVDTTPRLQLVRLAISAEKSLNAINYGLFLLLFGPLRPYAQDAFHGNGDWTSVVAVWSITGLTVATSSITTLANTGLTVAVERDWVTTIAQGRSAHLTLLNTSIRRIDLFSKLVAPLFVSLLTTWRGYSFASLVLLCMALLSFAAEFWWIEVVYKRFPVLHDQFRHRDHEQREAGGAERRNWRGWLEMEIKDWIEFARLPIFCSSIAIATIYLTTLSYDGTFIAYIKAVRGWDDAFIAAMRGLCVLTGLLGTVVMPILERRIGLERAGAWSIWFEIGCLLPVLLSFFIGTGQYGEKGPAWNSIVLFGGIALSRIGLWSFDLIQLKELQLALDDHPRRNRLTALQISLQNLFDLMKYLVTLLASSPAQFKWTAVVSFVAIVGGGVSYAVYLRSVRGHLVHLGWLRKAI</sequence>
<comment type="function">
    <text evidence="7">May be involved in iron transport and iron homeostasis.</text>
</comment>
<comment type="similarity">
    <text evidence="2 7">Belongs to the ferroportin (FP) (TC 2.A.100) family. SLC40A subfamily.</text>
</comment>
<dbReference type="InterPro" id="IPR009716">
    <property type="entry name" value="Ferroportin-1"/>
</dbReference>
<feature type="transmembrane region" description="Helical" evidence="7">
    <location>
        <begin position="395"/>
        <end position="418"/>
    </location>
</feature>
<evidence type="ECO:0000256" key="6">
    <source>
        <dbReference type="ARBA" id="ARBA00023136"/>
    </source>
</evidence>
<feature type="transmembrane region" description="Helical" evidence="7">
    <location>
        <begin position="256"/>
        <end position="275"/>
    </location>
</feature>
<accession>A0AAD9L638</accession>
<evidence type="ECO:0000256" key="7">
    <source>
        <dbReference type="RuleBase" id="RU365065"/>
    </source>
</evidence>
<name>A0AAD9L638_PAPLA</name>
<evidence type="ECO:0000313" key="8">
    <source>
        <dbReference type="EMBL" id="KAK1925025.1"/>
    </source>
</evidence>
<comment type="caution">
    <text evidence="7">Lacks conserved residue(s) required for the propagation of feature annotation.</text>
</comment>
<proteinExistence type="inferred from homology"/>
<evidence type="ECO:0000256" key="5">
    <source>
        <dbReference type="ARBA" id="ARBA00022989"/>
    </source>
</evidence>
<feature type="transmembrane region" description="Helical" evidence="7">
    <location>
        <begin position="360"/>
        <end position="383"/>
    </location>
</feature>
<dbReference type="InterPro" id="IPR036259">
    <property type="entry name" value="MFS_trans_sf"/>
</dbReference>
<dbReference type="AlphaFoldDB" id="A0AAD9L638"/>
<protein>
    <recommendedName>
        <fullName evidence="7">Solute carrier family 40 member</fullName>
    </recommendedName>
</protein>
<evidence type="ECO:0000313" key="9">
    <source>
        <dbReference type="Proteomes" id="UP001182556"/>
    </source>
</evidence>
<feature type="transmembrane region" description="Helical" evidence="7">
    <location>
        <begin position="424"/>
        <end position="444"/>
    </location>
</feature>
<keyword evidence="5 7" id="KW-1133">Transmembrane helix</keyword>
<dbReference type="SUPFAM" id="SSF103473">
    <property type="entry name" value="MFS general substrate transporter"/>
    <property type="match status" value="1"/>
</dbReference>
<feature type="transmembrane region" description="Helical" evidence="7">
    <location>
        <begin position="321"/>
        <end position="340"/>
    </location>
</feature>
<evidence type="ECO:0000256" key="2">
    <source>
        <dbReference type="ARBA" id="ARBA00006279"/>
    </source>
</evidence>
<dbReference type="GO" id="GO:0005381">
    <property type="term" value="F:iron ion transmembrane transporter activity"/>
    <property type="evidence" value="ECO:0007669"/>
    <property type="project" value="UniProtKB-UniRule"/>
</dbReference>
<keyword evidence="3 7" id="KW-0813">Transport</keyword>
<dbReference type="Pfam" id="PF06963">
    <property type="entry name" value="FPN1"/>
    <property type="match status" value="1"/>
</dbReference>
<dbReference type="PANTHER" id="PTHR11660:SF57">
    <property type="entry name" value="SOLUTE CARRIER FAMILY 40 MEMBER"/>
    <property type="match status" value="1"/>
</dbReference>
<dbReference type="GO" id="GO:0016020">
    <property type="term" value="C:membrane"/>
    <property type="evidence" value="ECO:0007669"/>
    <property type="project" value="UniProtKB-SubCell"/>
</dbReference>
<organism evidence="8 9">
    <name type="scientific">Papiliotrema laurentii</name>
    <name type="common">Cryptococcus laurentii</name>
    <dbReference type="NCBI Taxonomy" id="5418"/>
    <lineage>
        <taxon>Eukaryota</taxon>
        <taxon>Fungi</taxon>
        <taxon>Dikarya</taxon>
        <taxon>Basidiomycota</taxon>
        <taxon>Agaricomycotina</taxon>
        <taxon>Tremellomycetes</taxon>
        <taxon>Tremellales</taxon>
        <taxon>Rhynchogastremaceae</taxon>
        <taxon>Papiliotrema</taxon>
    </lineage>
</organism>
<evidence type="ECO:0000256" key="3">
    <source>
        <dbReference type="ARBA" id="ARBA00022448"/>
    </source>
</evidence>
<feature type="transmembrane region" description="Helical" evidence="7">
    <location>
        <begin position="495"/>
        <end position="515"/>
    </location>
</feature>
<evidence type="ECO:0000256" key="4">
    <source>
        <dbReference type="ARBA" id="ARBA00022692"/>
    </source>
</evidence>
<keyword evidence="4 7" id="KW-0812">Transmembrane</keyword>
<keyword evidence="6 7" id="KW-0472">Membrane</keyword>
<comment type="subcellular location">
    <subcellularLocation>
        <location evidence="1 7">Membrane</location>
        <topology evidence="1 7">Multi-pass membrane protein</topology>
    </subcellularLocation>
</comment>
<dbReference type="PANTHER" id="PTHR11660">
    <property type="entry name" value="SOLUTE CARRIER FAMILY 40 MEMBER"/>
    <property type="match status" value="1"/>
</dbReference>
<keyword evidence="7" id="KW-0406">Ion transport</keyword>
<keyword evidence="9" id="KW-1185">Reference proteome</keyword>
<evidence type="ECO:0000256" key="1">
    <source>
        <dbReference type="ARBA" id="ARBA00004141"/>
    </source>
</evidence>
<dbReference type="Proteomes" id="UP001182556">
    <property type="component" value="Unassembled WGS sequence"/>
</dbReference>
<gene>
    <name evidence="8" type="ORF">DB88DRAFT_487656</name>
</gene>
<reference evidence="8" key="1">
    <citation type="submission" date="2023-02" db="EMBL/GenBank/DDBJ databases">
        <title>Identification and recombinant expression of a fungal hydrolase from Papiliotrema laurentii that hydrolyzes apple cutin and clears colloidal polyester polyurethane.</title>
        <authorList>
            <consortium name="DOE Joint Genome Institute"/>
            <person name="Roman V.A."/>
            <person name="Bojanowski C."/>
            <person name="Crable B.R."/>
            <person name="Wagner D.N."/>
            <person name="Hung C.S."/>
            <person name="Nadeau L.J."/>
            <person name="Schratz L."/>
            <person name="Haridas S."/>
            <person name="Pangilinan J."/>
            <person name="Lipzen A."/>
            <person name="Na H."/>
            <person name="Yan M."/>
            <person name="Ng V."/>
            <person name="Grigoriev I.V."/>
            <person name="Spatafora J.W."/>
            <person name="Barlow D."/>
            <person name="Biffinger J."/>
            <person name="Kelley-Loughnane N."/>
            <person name="Varaljay V.A."/>
            <person name="Crookes-Goodson W.J."/>
        </authorList>
    </citation>
    <scope>NUCLEOTIDE SEQUENCE</scope>
    <source>
        <strain evidence="8">5307AH</strain>
    </source>
</reference>
<comment type="caution">
    <text evidence="8">The sequence shown here is derived from an EMBL/GenBank/DDBJ whole genome shotgun (WGS) entry which is preliminary data.</text>
</comment>
<dbReference type="EMBL" id="JAODAN010000004">
    <property type="protein sequence ID" value="KAK1925025.1"/>
    <property type="molecule type" value="Genomic_DNA"/>
</dbReference>